<reference evidence="2" key="2">
    <citation type="submission" date="2010-03" db="EMBL/GenBank/DDBJ databases">
        <title>The genome sequence of Coccidioides posadasii strain Silveira.</title>
        <authorList>
            <consortium name="The Broad Institute Genome Sequencing Center for Infectious Disease"/>
            <person name="Neafsey D."/>
            <person name="Orbach M."/>
            <person name="Henn M.R."/>
            <person name="Cole G.T."/>
            <person name="Galgiani J."/>
            <person name="Gardner M.J."/>
            <person name="Kirkland T.N."/>
            <person name="Taylor J.W."/>
            <person name="Young S.K."/>
            <person name="Zeng Q."/>
            <person name="Koehrsen M."/>
            <person name="Alvarado L."/>
            <person name="Berlin A."/>
            <person name="Borenstein D."/>
            <person name="Chapman S.B."/>
            <person name="Chen Z."/>
            <person name="Engels R."/>
            <person name="Freedman E."/>
            <person name="Gellesch M."/>
            <person name="Goldberg J."/>
            <person name="Griggs A."/>
            <person name="Gujja S."/>
            <person name="Heilman E."/>
            <person name="Heiman D."/>
            <person name="Howarth C."/>
            <person name="Jen D."/>
            <person name="Larson L."/>
            <person name="Mehta T."/>
            <person name="Neiman D."/>
            <person name="Park D."/>
            <person name="Pearson M."/>
            <person name="Richards J."/>
            <person name="Roberts A."/>
            <person name="Saif S."/>
            <person name="Shea T."/>
            <person name="Shenoy N."/>
            <person name="Sisk P."/>
            <person name="Stolte C."/>
            <person name="Sykes S."/>
            <person name="Walk T."/>
            <person name="White J."/>
            <person name="Yandava C."/>
            <person name="Haas B."/>
            <person name="Nusbaum C."/>
            <person name="Birren B."/>
        </authorList>
    </citation>
    <scope>NUCLEOTIDE SEQUENCE [LARGE SCALE GENOMIC DNA]</scope>
    <source>
        <strain evidence="2">RMSCC 757 / Silveira</strain>
    </source>
</reference>
<sequence>MDGRKSDRSTGWQVGQSESERLTQACQVRDCLGTTGRKDTHARHNYTLSIPPAMPWDRDPSVGAFCKTHPLETRWGFRPMCRFVDRRNNLCALRSTLQWLANVGLFVSSPETQNIRRRWGWRPWNQQRISGVEAPELQKWTQFLPPSAKDLDSTYGVITYVLCTRNCHCQCRLTMAASFGMHT</sequence>
<keyword evidence="2" id="KW-1185">Reference proteome</keyword>
<proteinExistence type="predicted"/>
<reference evidence="2" key="1">
    <citation type="journal article" date="2010" name="Genome Res.">
        <title>Population genomic sequencing of Coccidioides fungi reveals recent hybridization and transposon control.</title>
        <authorList>
            <person name="Neafsey D.E."/>
            <person name="Barker B.M."/>
            <person name="Sharpton T.J."/>
            <person name="Stajich J.E."/>
            <person name="Park D.J."/>
            <person name="Whiston E."/>
            <person name="Hung C.-Y."/>
            <person name="McMahan C."/>
            <person name="White J."/>
            <person name="Sykes S."/>
            <person name="Heiman D."/>
            <person name="Young S."/>
            <person name="Zeng Q."/>
            <person name="Abouelleil A."/>
            <person name="Aftuck L."/>
            <person name="Bessette D."/>
            <person name="Brown A."/>
            <person name="FitzGerald M."/>
            <person name="Lui A."/>
            <person name="Macdonald J.P."/>
            <person name="Priest M."/>
            <person name="Orbach M.J."/>
            <person name="Galgiani J.N."/>
            <person name="Kirkland T.N."/>
            <person name="Cole G.T."/>
            <person name="Birren B.W."/>
            <person name="Henn M.R."/>
            <person name="Taylor J.W."/>
            <person name="Rounsley S.D."/>
        </authorList>
    </citation>
    <scope>NUCLEOTIDE SEQUENCE [LARGE SCALE GENOMIC DNA]</scope>
    <source>
        <strain evidence="2">RMSCC 757 / Silveira</strain>
    </source>
</reference>
<name>E9CRE4_COCPS</name>
<dbReference type="EMBL" id="GL636486">
    <property type="protein sequence ID" value="EFW22424.1"/>
    <property type="molecule type" value="Genomic_DNA"/>
</dbReference>
<evidence type="ECO:0000313" key="1">
    <source>
        <dbReference type="EMBL" id="EFW22424.1"/>
    </source>
</evidence>
<dbReference type="HOGENOM" id="CLU_1475047_0_0_1"/>
<dbReference type="Proteomes" id="UP000002497">
    <property type="component" value="Unassembled WGS sequence"/>
</dbReference>
<gene>
    <name evidence="1" type="ORF">CPSG_00324</name>
</gene>
<evidence type="ECO:0000313" key="2">
    <source>
        <dbReference type="Proteomes" id="UP000002497"/>
    </source>
</evidence>
<protein>
    <submittedName>
        <fullName evidence="1">Uncharacterized protein</fullName>
    </submittedName>
</protein>
<accession>E9CRE4</accession>
<dbReference type="VEuPathDB" id="FungiDB:CPSG_00324"/>
<organism evidence="2">
    <name type="scientific">Coccidioides posadasii (strain RMSCC 757 / Silveira)</name>
    <name type="common">Valley fever fungus</name>
    <dbReference type="NCBI Taxonomy" id="443226"/>
    <lineage>
        <taxon>Eukaryota</taxon>
        <taxon>Fungi</taxon>
        <taxon>Dikarya</taxon>
        <taxon>Ascomycota</taxon>
        <taxon>Pezizomycotina</taxon>
        <taxon>Eurotiomycetes</taxon>
        <taxon>Eurotiomycetidae</taxon>
        <taxon>Onygenales</taxon>
        <taxon>Onygenaceae</taxon>
        <taxon>Coccidioides</taxon>
    </lineage>
</organism>
<dbReference type="AlphaFoldDB" id="E9CRE4"/>